<evidence type="ECO:0000313" key="10">
    <source>
        <dbReference type="Proteomes" id="UP000053259"/>
    </source>
</evidence>
<evidence type="ECO:0000313" key="9">
    <source>
        <dbReference type="EMBL" id="KIW05623.1"/>
    </source>
</evidence>
<reference evidence="9 10" key="1">
    <citation type="submission" date="2015-01" db="EMBL/GenBank/DDBJ databases">
        <title>The Genome Sequence of Ochroconis gallopava CBS43764.</title>
        <authorList>
            <consortium name="The Broad Institute Genomics Platform"/>
            <person name="Cuomo C."/>
            <person name="de Hoog S."/>
            <person name="Gorbushina A."/>
            <person name="Stielow B."/>
            <person name="Teixiera M."/>
            <person name="Abouelleil A."/>
            <person name="Chapman S.B."/>
            <person name="Priest M."/>
            <person name="Young S.K."/>
            <person name="Wortman J."/>
            <person name="Nusbaum C."/>
            <person name="Birren B."/>
        </authorList>
    </citation>
    <scope>NUCLEOTIDE SEQUENCE [LARGE SCALE GENOMIC DNA]</scope>
    <source>
        <strain evidence="9 10">CBS 43764</strain>
    </source>
</reference>
<keyword evidence="2 7" id="KW-0812">Transmembrane</keyword>
<dbReference type="GeneID" id="27311467"/>
<evidence type="ECO:0000256" key="6">
    <source>
        <dbReference type="SAM" id="MobiDB-lite"/>
    </source>
</evidence>
<proteinExistence type="predicted"/>
<evidence type="ECO:0000256" key="4">
    <source>
        <dbReference type="ARBA" id="ARBA00022989"/>
    </source>
</evidence>
<keyword evidence="4 7" id="KW-1133">Transmembrane helix</keyword>
<keyword evidence="10" id="KW-1185">Reference proteome</keyword>
<organism evidence="9 10">
    <name type="scientific">Verruconis gallopava</name>
    <dbReference type="NCBI Taxonomy" id="253628"/>
    <lineage>
        <taxon>Eukaryota</taxon>
        <taxon>Fungi</taxon>
        <taxon>Dikarya</taxon>
        <taxon>Ascomycota</taxon>
        <taxon>Pezizomycotina</taxon>
        <taxon>Dothideomycetes</taxon>
        <taxon>Pleosporomycetidae</taxon>
        <taxon>Venturiales</taxon>
        <taxon>Sympoventuriaceae</taxon>
        <taxon>Verruconis</taxon>
    </lineage>
</organism>
<dbReference type="InterPro" id="IPR021013">
    <property type="entry name" value="ATPase_Vma12"/>
</dbReference>
<dbReference type="OrthoDB" id="19981at2759"/>
<sequence length="268" mass="29669">MVLLSMTPTIVAAVQAFNSCPWRKEEDGEPSLEHPSVGNPISHRQLIHISKCLKSTPEKTVAAERCVPVHLSELLKGCSVYIPPAPPKPEKSDEYKALMARLRKEEEARKYSQMLNPAPLVETFSQRFPDPAHGALFPPQPSISSSGEEDEITYADINRHLALIANVLVSIIACAVCVWKAAWHWNVPERLALSMVSSIVVAVAEVAIYAGYLGRLEEARAKERRKVERRSVAESWVIQPKAREGRSGTAPGEESTSELRMRGTKKKA</sequence>
<feature type="region of interest" description="Disordered" evidence="6">
    <location>
        <begin position="240"/>
        <end position="268"/>
    </location>
</feature>
<feature type="transmembrane region" description="Helical" evidence="7">
    <location>
        <begin position="191"/>
        <end position="214"/>
    </location>
</feature>
<dbReference type="Pfam" id="PF11712">
    <property type="entry name" value="Vma12"/>
    <property type="match status" value="1"/>
</dbReference>
<dbReference type="Proteomes" id="UP000053259">
    <property type="component" value="Unassembled WGS sequence"/>
</dbReference>
<dbReference type="AlphaFoldDB" id="A0A0D2AF82"/>
<keyword evidence="5 7" id="KW-0472">Membrane</keyword>
<evidence type="ECO:0000256" key="8">
    <source>
        <dbReference type="SAM" id="SignalP"/>
    </source>
</evidence>
<feature type="transmembrane region" description="Helical" evidence="7">
    <location>
        <begin position="161"/>
        <end position="185"/>
    </location>
</feature>
<evidence type="ECO:0000256" key="3">
    <source>
        <dbReference type="ARBA" id="ARBA00022824"/>
    </source>
</evidence>
<dbReference type="RefSeq" id="XP_016215492.1">
    <property type="nucleotide sequence ID" value="XM_016356699.1"/>
</dbReference>
<dbReference type="PANTHER" id="PTHR31394:SF1">
    <property type="entry name" value="TRANSMEMBRANE PROTEIN 199"/>
    <property type="match status" value="1"/>
</dbReference>
<evidence type="ECO:0000256" key="5">
    <source>
        <dbReference type="ARBA" id="ARBA00023136"/>
    </source>
</evidence>
<evidence type="ECO:0000256" key="7">
    <source>
        <dbReference type="SAM" id="Phobius"/>
    </source>
</evidence>
<evidence type="ECO:0000256" key="2">
    <source>
        <dbReference type="ARBA" id="ARBA00022692"/>
    </source>
</evidence>
<dbReference type="VEuPathDB" id="FungiDB:PV09_03494"/>
<dbReference type="FunCoup" id="A0A0D2AF82">
    <property type="interactions" value="50"/>
</dbReference>
<accession>A0A0D2AF82</accession>
<keyword evidence="8" id="KW-0732">Signal</keyword>
<dbReference type="PANTHER" id="PTHR31394">
    <property type="entry name" value="TRANSMEMBRANE PROTEIN 199"/>
    <property type="match status" value="1"/>
</dbReference>
<gene>
    <name evidence="9" type="ORF">PV09_03494</name>
</gene>
<dbReference type="GO" id="GO:0005789">
    <property type="term" value="C:endoplasmic reticulum membrane"/>
    <property type="evidence" value="ECO:0007669"/>
    <property type="project" value="UniProtKB-SubCell"/>
</dbReference>
<dbReference type="HOGENOM" id="CLU_048316_2_0_1"/>
<dbReference type="InParanoid" id="A0A0D2AF82"/>
<name>A0A0D2AF82_9PEZI</name>
<feature type="chain" id="PRO_5002238355" evidence="8">
    <location>
        <begin position="17"/>
        <end position="268"/>
    </location>
</feature>
<evidence type="ECO:0000256" key="1">
    <source>
        <dbReference type="ARBA" id="ARBA00004477"/>
    </source>
</evidence>
<feature type="signal peptide" evidence="8">
    <location>
        <begin position="1"/>
        <end position="16"/>
    </location>
</feature>
<comment type="subcellular location">
    <subcellularLocation>
        <location evidence="1">Endoplasmic reticulum membrane</location>
        <topology evidence="1">Multi-pass membrane protein</topology>
    </subcellularLocation>
</comment>
<protein>
    <submittedName>
        <fullName evidence="9">Uncharacterized protein</fullName>
    </submittedName>
</protein>
<dbReference type="STRING" id="253628.A0A0D2AF82"/>
<keyword evidence="3" id="KW-0256">Endoplasmic reticulum</keyword>
<dbReference type="EMBL" id="KN847537">
    <property type="protein sequence ID" value="KIW05623.1"/>
    <property type="molecule type" value="Genomic_DNA"/>
</dbReference>
<dbReference type="GO" id="GO:0070072">
    <property type="term" value="P:vacuolar proton-transporting V-type ATPase complex assembly"/>
    <property type="evidence" value="ECO:0007669"/>
    <property type="project" value="InterPro"/>
</dbReference>